<protein>
    <recommendedName>
        <fullName evidence="1">Pvc16 N-terminal domain-containing protein</fullName>
    </recommendedName>
</protein>
<dbReference type="RefSeq" id="WP_147206064.1">
    <property type="nucleotide sequence ID" value="NZ_BJYT01000033.1"/>
</dbReference>
<feature type="domain" description="Pvc16 N-terminal" evidence="1">
    <location>
        <begin position="31"/>
        <end position="194"/>
    </location>
</feature>
<accession>A0A512BIZ1</accession>
<name>A0A512BIZ1_9BACT</name>
<sequence length="203" mass="23077">MIHISLSFLRLALNNFITLKDPLNMVGALANPVVLSNIVDQENHLFNKTGDFVVMTLVNTEEETVGKSQLPYLKTPDDKLHVQNPDIKLNLYIQFAGFSDTTSGPQSAYERALILLDQVVFFFQYRNVFSKKHYPVLMAAGIEKLIIEPISLTFEQLNHLWATMGAKYLPSVIYKCRMLTFRETVVSPETPLIKELITDEVVN</sequence>
<evidence type="ECO:0000259" key="1">
    <source>
        <dbReference type="Pfam" id="PF14065"/>
    </source>
</evidence>
<keyword evidence="3" id="KW-1185">Reference proteome</keyword>
<comment type="caution">
    <text evidence="2">The sequence shown here is derived from an EMBL/GenBank/DDBJ whole genome shotgun (WGS) entry which is preliminary data.</text>
</comment>
<gene>
    <name evidence="2" type="ORF">SAE01_44350</name>
</gene>
<dbReference type="AlphaFoldDB" id="A0A512BIZ1"/>
<reference evidence="2 3" key="1">
    <citation type="submission" date="2019-07" db="EMBL/GenBank/DDBJ databases">
        <title>Whole genome shotgun sequence of Segetibacter aerophilus NBRC 106135.</title>
        <authorList>
            <person name="Hosoyama A."/>
            <person name="Uohara A."/>
            <person name="Ohji S."/>
            <person name="Ichikawa N."/>
        </authorList>
    </citation>
    <scope>NUCLEOTIDE SEQUENCE [LARGE SCALE GENOMIC DNA]</scope>
    <source>
        <strain evidence="2 3">NBRC 106135</strain>
    </source>
</reference>
<dbReference type="OrthoDB" id="7560784at2"/>
<dbReference type="Pfam" id="PF14065">
    <property type="entry name" value="Pvc16_N"/>
    <property type="match status" value="1"/>
</dbReference>
<organism evidence="2 3">
    <name type="scientific">Segetibacter aerophilus</name>
    <dbReference type="NCBI Taxonomy" id="670293"/>
    <lineage>
        <taxon>Bacteria</taxon>
        <taxon>Pseudomonadati</taxon>
        <taxon>Bacteroidota</taxon>
        <taxon>Chitinophagia</taxon>
        <taxon>Chitinophagales</taxon>
        <taxon>Chitinophagaceae</taxon>
        <taxon>Segetibacter</taxon>
    </lineage>
</organism>
<evidence type="ECO:0000313" key="2">
    <source>
        <dbReference type="EMBL" id="GEO11939.1"/>
    </source>
</evidence>
<evidence type="ECO:0000313" key="3">
    <source>
        <dbReference type="Proteomes" id="UP000321513"/>
    </source>
</evidence>
<proteinExistence type="predicted"/>
<dbReference type="EMBL" id="BJYT01000033">
    <property type="protein sequence ID" value="GEO11939.1"/>
    <property type="molecule type" value="Genomic_DNA"/>
</dbReference>
<dbReference type="Proteomes" id="UP000321513">
    <property type="component" value="Unassembled WGS sequence"/>
</dbReference>
<dbReference type="InterPro" id="IPR025351">
    <property type="entry name" value="Pvc16_N"/>
</dbReference>